<evidence type="ECO:0000313" key="2">
    <source>
        <dbReference type="EMBL" id="KPA74412.1"/>
    </source>
</evidence>
<dbReference type="Proteomes" id="UP000037923">
    <property type="component" value="Unassembled WGS sequence"/>
</dbReference>
<name>A0A0N0DRB5_LEPPY</name>
<evidence type="ECO:0000313" key="3">
    <source>
        <dbReference type="Proteomes" id="UP000037923"/>
    </source>
</evidence>
<feature type="chain" id="PRO_5005846978" evidence="1">
    <location>
        <begin position="17"/>
        <end position="142"/>
    </location>
</feature>
<dbReference type="EMBL" id="LGTL01000029">
    <property type="protein sequence ID" value="KPA74412.1"/>
    <property type="molecule type" value="Genomic_DNA"/>
</dbReference>
<comment type="caution">
    <text evidence="2">The sequence shown here is derived from an EMBL/GenBank/DDBJ whole genome shotgun (WGS) entry which is preliminary data.</text>
</comment>
<reference evidence="2 3" key="1">
    <citation type="submission" date="2015-07" db="EMBL/GenBank/DDBJ databases">
        <title>High-quality genome of monoxenous trypanosomatid Leptomonas pyrrhocoris.</title>
        <authorList>
            <person name="Flegontov P."/>
            <person name="Butenko A."/>
            <person name="Firsov S."/>
            <person name="Vlcek C."/>
            <person name="Logacheva M.D."/>
            <person name="Field M."/>
            <person name="Filatov D."/>
            <person name="Flegontova O."/>
            <person name="Gerasimov E."/>
            <person name="Jackson A.P."/>
            <person name="Kelly S."/>
            <person name="Opperdoes F."/>
            <person name="O'Reilly A."/>
            <person name="Votypka J."/>
            <person name="Yurchenko V."/>
            <person name="Lukes J."/>
        </authorList>
    </citation>
    <scope>NUCLEOTIDE SEQUENCE [LARGE SCALE GENOMIC DNA]</scope>
    <source>
        <strain evidence="2">H10</strain>
    </source>
</reference>
<gene>
    <name evidence="2" type="ORF">ABB37_09113</name>
</gene>
<feature type="signal peptide" evidence="1">
    <location>
        <begin position="1"/>
        <end position="16"/>
    </location>
</feature>
<protein>
    <submittedName>
        <fullName evidence="2">Uncharacterized protein</fullName>
    </submittedName>
</protein>
<dbReference type="RefSeq" id="XP_015652851.1">
    <property type="nucleotide sequence ID" value="XM_015808398.1"/>
</dbReference>
<dbReference type="GeneID" id="26909396"/>
<sequence length="142" mass="15492">MCLFFWQLDLVSIYSAEELITVPSDVHEDALLPKCLCVSGCSQGLFSLSHTIIIASSVPSNLLVLSQICFLSVPHPTCSCFTLNSLSISLFKSFFSLPTCSNPQRIVAPTRWKPLAVPRFCPSWTTGCCCLSPWLSASTGAR</sequence>
<proteinExistence type="predicted"/>
<accession>A0A0N0DRB5</accession>
<keyword evidence="1" id="KW-0732">Signal</keyword>
<dbReference type="AlphaFoldDB" id="A0A0N0DRB5"/>
<dbReference type="VEuPathDB" id="TriTrypDB:LpyrH10_29_0280"/>
<organism evidence="2 3">
    <name type="scientific">Leptomonas pyrrhocoris</name>
    <name type="common">Firebug parasite</name>
    <dbReference type="NCBI Taxonomy" id="157538"/>
    <lineage>
        <taxon>Eukaryota</taxon>
        <taxon>Discoba</taxon>
        <taxon>Euglenozoa</taxon>
        <taxon>Kinetoplastea</taxon>
        <taxon>Metakinetoplastina</taxon>
        <taxon>Trypanosomatida</taxon>
        <taxon>Trypanosomatidae</taxon>
        <taxon>Leishmaniinae</taxon>
        <taxon>Leptomonas</taxon>
    </lineage>
</organism>
<evidence type="ECO:0000256" key="1">
    <source>
        <dbReference type="SAM" id="SignalP"/>
    </source>
</evidence>
<keyword evidence="3" id="KW-1185">Reference proteome</keyword>